<keyword evidence="1" id="KW-1133">Transmembrane helix</keyword>
<protein>
    <submittedName>
        <fullName evidence="2">(northern house mosquito) hypothetical protein</fullName>
    </submittedName>
</protein>
<keyword evidence="1" id="KW-0812">Transmembrane</keyword>
<evidence type="ECO:0000313" key="2">
    <source>
        <dbReference type="EMBL" id="CAG6516939.1"/>
    </source>
</evidence>
<accession>A0A8D8DQB7</accession>
<keyword evidence="1" id="KW-0472">Membrane</keyword>
<sequence>MLLQTTHHSALNRTLFNHSSTRRLRRPTVKSVTITAHKGRKHRLVAKLSNVLTLADRGLDVRDVAGCDANLRDCLHDKKCLVTGLVPGLAIPFLFTISRLVSLLSVCSLFF</sequence>
<name>A0A8D8DQB7_CULPI</name>
<organism evidence="2">
    <name type="scientific">Culex pipiens</name>
    <name type="common">House mosquito</name>
    <dbReference type="NCBI Taxonomy" id="7175"/>
    <lineage>
        <taxon>Eukaryota</taxon>
        <taxon>Metazoa</taxon>
        <taxon>Ecdysozoa</taxon>
        <taxon>Arthropoda</taxon>
        <taxon>Hexapoda</taxon>
        <taxon>Insecta</taxon>
        <taxon>Pterygota</taxon>
        <taxon>Neoptera</taxon>
        <taxon>Endopterygota</taxon>
        <taxon>Diptera</taxon>
        <taxon>Nematocera</taxon>
        <taxon>Culicoidea</taxon>
        <taxon>Culicidae</taxon>
        <taxon>Culicinae</taxon>
        <taxon>Culicini</taxon>
        <taxon>Culex</taxon>
        <taxon>Culex</taxon>
    </lineage>
</organism>
<dbReference type="EMBL" id="HBUE01280054">
    <property type="protein sequence ID" value="CAG6568457.1"/>
    <property type="molecule type" value="Transcribed_RNA"/>
</dbReference>
<feature type="transmembrane region" description="Helical" evidence="1">
    <location>
        <begin position="89"/>
        <end position="110"/>
    </location>
</feature>
<dbReference type="EMBL" id="HBUE01174539">
    <property type="protein sequence ID" value="CAG6516939.1"/>
    <property type="molecule type" value="Transcribed_RNA"/>
</dbReference>
<evidence type="ECO:0000256" key="1">
    <source>
        <dbReference type="SAM" id="Phobius"/>
    </source>
</evidence>
<proteinExistence type="predicted"/>
<dbReference type="EMBL" id="HBUE01100465">
    <property type="protein sequence ID" value="CAG6485137.1"/>
    <property type="molecule type" value="Transcribed_RNA"/>
</dbReference>
<reference evidence="2" key="1">
    <citation type="submission" date="2021-05" db="EMBL/GenBank/DDBJ databases">
        <authorList>
            <person name="Alioto T."/>
            <person name="Alioto T."/>
            <person name="Gomez Garrido J."/>
        </authorList>
    </citation>
    <scope>NUCLEOTIDE SEQUENCE</scope>
</reference>
<dbReference type="AlphaFoldDB" id="A0A8D8DQB7"/>